<organism evidence="3">
    <name type="scientific">Pseudogymnoascus destructans</name>
    <dbReference type="NCBI Taxonomy" id="655981"/>
    <lineage>
        <taxon>Eukaryota</taxon>
        <taxon>Fungi</taxon>
        <taxon>Dikarya</taxon>
        <taxon>Ascomycota</taxon>
        <taxon>Pezizomycotina</taxon>
        <taxon>Leotiomycetes</taxon>
        <taxon>Thelebolales</taxon>
        <taxon>Thelebolaceae</taxon>
        <taxon>Pseudogymnoascus</taxon>
    </lineage>
</organism>
<evidence type="ECO:0000256" key="1">
    <source>
        <dbReference type="SAM" id="Coils"/>
    </source>
</evidence>
<feature type="compositionally biased region" description="Polar residues" evidence="2">
    <location>
        <begin position="434"/>
        <end position="455"/>
    </location>
</feature>
<dbReference type="PANTHER" id="PTHR45615">
    <property type="entry name" value="MYOSIN HEAVY CHAIN, NON-MUSCLE"/>
    <property type="match status" value="1"/>
</dbReference>
<protein>
    <submittedName>
        <fullName evidence="3">Uncharacterized protein</fullName>
    </submittedName>
</protein>
<evidence type="ECO:0000256" key="2">
    <source>
        <dbReference type="SAM" id="MobiDB-lite"/>
    </source>
</evidence>
<dbReference type="GO" id="GO:0005737">
    <property type="term" value="C:cytoplasm"/>
    <property type="evidence" value="ECO:0007669"/>
    <property type="project" value="TreeGrafter"/>
</dbReference>
<proteinExistence type="predicted"/>
<reference evidence="3" key="1">
    <citation type="submission" date="2016-03" db="EMBL/GenBank/DDBJ databases">
        <title>Updated assembly of Pseudogymnoascus destructans, the fungus causing white-nose syndrome of bats.</title>
        <authorList>
            <person name="Palmer J.M."/>
            <person name="Drees K.P."/>
            <person name="Foster J.T."/>
            <person name="Lindner D.L."/>
        </authorList>
    </citation>
    <scope>NUCLEOTIDE SEQUENCE [LARGE SCALE GENOMIC DNA]</scope>
    <source>
        <strain evidence="3">20631-21</strain>
    </source>
</reference>
<feature type="coiled-coil region" evidence="1">
    <location>
        <begin position="470"/>
        <end position="518"/>
    </location>
</feature>
<feature type="region of interest" description="Disordered" evidence="2">
    <location>
        <begin position="149"/>
        <end position="170"/>
    </location>
</feature>
<accession>A0A177A036</accession>
<feature type="region of interest" description="Disordered" evidence="2">
    <location>
        <begin position="367"/>
        <end position="404"/>
    </location>
</feature>
<dbReference type="GO" id="GO:0000146">
    <property type="term" value="F:microfilament motor activity"/>
    <property type="evidence" value="ECO:0007669"/>
    <property type="project" value="TreeGrafter"/>
</dbReference>
<feature type="coiled-coil region" evidence="1">
    <location>
        <begin position="860"/>
        <end position="1036"/>
    </location>
</feature>
<feature type="coiled-coil region" evidence="1">
    <location>
        <begin position="776"/>
        <end position="835"/>
    </location>
</feature>
<dbReference type="GeneID" id="36290754"/>
<feature type="compositionally biased region" description="Basic and acidic residues" evidence="2">
    <location>
        <begin position="1275"/>
        <end position="1286"/>
    </location>
</feature>
<feature type="region of interest" description="Disordered" evidence="2">
    <location>
        <begin position="1120"/>
        <end position="1465"/>
    </location>
</feature>
<dbReference type="GO" id="GO:0051015">
    <property type="term" value="F:actin filament binding"/>
    <property type="evidence" value="ECO:0007669"/>
    <property type="project" value="TreeGrafter"/>
</dbReference>
<feature type="coiled-coil region" evidence="1">
    <location>
        <begin position="596"/>
        <end position="627"/>
    </location>
</feature>
<dbReference type="OrthoDB" id="3439478at2759"/>
<feature type="compositionally biased region" description="Polar residues" evidence="2">
    <location>
        <begin position="105"/>
        <end position="125"/>
    </location>
</feature>
<feature type="compositionally biased region" description="Basic and acidic residues" evidence="2">
    <location>
        <begin position="1239"/>
        <end position="1248"/>
    </location>
</feature>
<sequence>MDEPMEDICTDPINNGAGETQYVSVEIDTQATDGYDDAVVEDNIFKQIPDGAPRAPPVFNANPRYKVPLDQDEPVMDFKFAKPAHTTPVLRTSRPSADTVAPSRRGQTPSSEICSSAQESHQDSAINGPLTTGEAKVLAEATIENDEAELPLEVGASQRPALKKKDSNAQLSTNIPTRQQTREISFAAGPISNDRQPIKSLRPQQARQFTSTPPPLPDVQHQTKKRYRSVLDGTPRLQSVVSPQQEAIARTLRQKSQSGPMPPTFEEQTLAQEGMLQRKEAVFFSTGVDNEFNVGHLSEQHASSSGHGPPFAPKSETRAHWLAATGNTECDELSPHMPSKSAANQTRRASICFKDNDRIRKLPAANIPFPETTYPTTPHTGNGQRMHETSRPMLTNKPGRKRDAVSPCVNLQSIIQISPKFALEGGSLKDSSDGRGSTPQSREATSYSRQTSNPPSELLQGIEAYMEKEKQALFEQIEEKDAKINEVSKKNGDYKETINELRRTNASLSEKFAVMREKADALHESVTSQFEEHKSLGAFVTKHKLQDAEYRHEAESMRTSLMEAKSGLQSLQIYQQNSKVGLEETRALAISQIENYKSLEEGLGKYKTKLQEEMEKSQLLQKELKARHQEKGLKDTIKDLLDNHCLSVTDRLAIQENKVSEAISNTDRENQSRLSDCLRLLESTIGKPPRAPKEMLEMTGLIETLSTNISDRLQSADDGSETLRNAGTEVMEALKTRLETLFEIQDSRIDLDERISSLKVDNARLEVATRGREERILELQTQLTAKESELDRCRADSNVKSEWNRTQLEDRQKELDRYREELAAKESELRKAQAKIASGCVTQNELTILQETHAKSASDLADITKQLRDCQAALAEQSETANAMQVTNADLEKRLSSAEQKAIDVARELSQFKASASESLKRQRVEAETDRRKSLESEKRRYVQKASNLQRVRVEAEATAEGLKAESKKIKEDVEKKEQLIRALEAEKTTLEGKNKEQLERLAQLQQWSKFQVDEYHSLTEDLKSTTLNIAKLETKLGHNEEKAAADSRMVNDITETVEAIVHQHVAVVSRLESYERFEAKAQDYCRKSGISFEANTALDAILEMLARFESRTSDVARTLSSNNGVSDRADKPEASNGQATSFTPKVVRLKVPDSPEIQDSQMPSAPSSSPLPRQGVRSITSQSRHVFTSTTLPTRESLGDLTNKLTTGVAKYRESRPTKDFEDGRRHSPLHAPEIEDSQDKGRELDRSPSYSPLSETNTDELDQPHDFYMLASDHPENKKGRIGETARGQRLTAAPKKADVKPSKMQANKRLKSCLRQTMPRDNSVDDKSMMSNDTLKTPLSDSTSIKPPTTRKISNARVASISKVQDPTKTLSSDSNLIRGGSTPRSDSKQSIIAVRPEGINSEYNLRKRARCSAPSGMGSEPPIKQTRLSFPAGREFQPVSPFVLEESKRRESPGPSLRSHK</sequence>
<dbReference type="Proteomes" id="UP000077154">
    <property type="component" value="Unassembled WGS sequence"/>
</dbReference>
<dbReference type="RefSeq" id="XP_024320939.1">
    <property type="nucleotide sequence ID" value="XM_024471276.1"/>
</dbReference>
<feature type="compositionally biased region" description="Polar residues" evidence="2">
    <location>
        <begin position="1158"/>
        <end position="1195"/>
    </location>
</feature>
<feature type="compositionally biased region" description="Polar residues" evidence="2">
    <location>
        <begin position="373"/>
        <end position="383"/>
    </location>
</feature>
<dbReference type="GO" id="GO:0032982">
    <property type="term" value="C:myosin filament"/>
    <property type="evidence" value="ECO:0007669"/>
    <property type="project" value="TreeGrafter"/>
</dbReference>
<dbReference type="EMBL" id="KV441408">
    <property type="protein sequence ID" value="OAF55639.1"/>
    <property type="molecule type" value="Genomic_DNA"/>
</dbReference>
<name>A0A177A036_9PEZI</name>
<keyword evidence="1" id="KW-0175">Coiled coil</keyword>
<feature type="region of interest" description="Disordered" evidence="2">
    <location>
        <begin position="86"/>
        <end position="129"/>
    </location>
</feature>
<dbReference type="GO" id="GO:0016460">
    <property type="term" value="C:myosin II complex"/>
    <property type="evidence" value="ECO:0007669"/>
    <property type="project" value="TreeGrafter"/>
</dbReference>
<feature type="compositionally biased region" description="Polar residues" evidence="2">
    <location>
        <begin position="1332"/>
        <end position="1356"/>
    </location>
</feature>
<evidence type="ECO:0000313" key="3">
    <source>
        <dbReference type="EMBL" id="OAF55639.1"/>
    </source>
</evidence>
<dbReference type="PANTHER" id="PTHR45615:SF40">
    <property type="entry name" value="MYOSIN HEAVY CHAIN, NON-MUSCLE"/>
    <property type="match status" value="1"/>
</dbReference>
<gene>
    <name evidence="3" type="ORF">VC83_07710</name>
</gene>
<feature type="compositionally biased region" description="Polar residues" evidence="2">
    <location>
        <begin position="1365"/>
        <end position="1379"/>
    </location>
</feature>
<feature type="region of interest" description="Disordered" evidence="2">
    <location>
        <begin position="424"/>
        <end position="456"/>
    </location>
</feature>
<dbReference type="VEuPathDB" id="FungiDB:GMDG_01644"/>
<feature type="compositionally biased region" description="Basic and acidic residues" evidence="2">
    <location>
        <begin position="1212"/>
        <end position="1227"/>
    </location>
</feature>